<organism evidence="1">
    <name type="scientific">Fagus sylvatica</name>
    <name type="common">Beechnut</name>
    <dbReference type="NCBI Taxonomy" id="28930"/>
    <lineage>
        <taxon>Eukaryota</taxon>
        <taxon>Viridiplantae</taxon>
        <taxon>Streptophyta</taxon>
        <taxon>Embryophyta</taxon>
        <taxon>Tracheophyta</taxon>
        <taxon>Spermatophyta</taxon>
        <taxon>Magnoliopsida</taxon>
        <taxon>eudicotyledons</taxon>
        <taxon>Gunneridae</taxon>
        <taxon>Pentapetalae</taxon>
        <taxon>rosids</taxon>
        <taxon>fabids</taxon>
        <taxon>Fagales</taxon>
        <taxon>Fagaceae</taxon>
        <taxon>Fagus</taxon>
    </lineage>
</organism>
<dbReference type="PANTHER" id="PTHR34375:SF3">
    <property type="entry name" value="CONDENSATION DOMAIN-CONTAINING PROTEIN"/>
    <property type="match status" value="1"/>
</dbReference>
<evidence type="ECO:0000313" key="1">
    <source>
        <dbReference type="EMBL" id="SPD26162.1"/>
    </source>
</evidence>
<protein>
    <submittedName>
        <fullName evidence="1">Uncharacterized protein</fullName>
    </submittedName>
</protein>
<dbReference type="PANTHER" id="PTHR34375">
    <property type="entry name" value="GATA ZINC FINGER PROTEIN-RELATED"/>
    <property type="match status" value="1"/>
</dbReference>
<reference evidence="1" key="1">
    <citation type="submission" date="2018-02" db="EMBL/GenBank/DDBJ databases">
        <authorList>
            <person name="Cohen D.B."/>
            <person name="Kent A.D."/>
        </authorList>
    </citation>
    <scope>NUCLEOTIDE SEQUENCE</scope>
</reference>
<dbReference type="AlphaFoldDB" id="A0A2N9IMS0"/>
<name>A0A2N9IMS0_FAGSY</name>
<accession>A0A2N9IMS0</accession>
<proteinExistence type="predicted"/>
<sequence>MSSERLNTQTVEPNGRPVGGTEYCWCQAVPGGTGIAVLALLVSKAPDITCLQNAIHKLQNSHPILKSRLNSNTTTNSISFITSSTPFVQIKSFTIPSNFSIIESLSIPNNHSISPFHLIHEHELNQNTWSNSPNRASCNIDTTNDMFFATIYALPSTKRVVVFRLHVSACDCTTAVSILRELLMLLGDQEDRGGLVNEMGKNKGEVSLKIEDLIPNRKAKKPLWARGVDMLNYYVASLSLTNLKFKDTRSPRSSQVVCKSRGIKLCGALVAAGLMAAYSSKHNQRKKYGVVTLTDCHSILDPPLCSHHFGFYHSAILNTHLIKGGEKLWELAQKTYMGCALVHGVGPSIAIFDIIRDGKLNCVCVYPAPLHSREQM</sequence>
<gene>
    <name evidence="1" type="ORF">FSB_LOCUS54044</name>
</gene>
<dbReference type="EMBL" id="OIVN01006147">
    <property type="protein sequence ID" value="SPD26162.1"/>
    <property type="molecule type" value="Genomic_DNA"/>
</dbReference>